<evidence type="ECO:0000313" key="2">
    <source>
        <dbReference type="EMBL" id="RPA94170.1"/>
    </source>
</evidence>
<dbReference type="Proteomes" id="UP000276215">
    <property type="component" value="Unassembled WGS sequence"/>
</dbReference>
<reference evidence="2 3" key="1">
    <citation type="journal article" date="2018" name="Nat. Ecol. Evol.">
        <title>Pezizomycetes genomes reveal the molecular basis of ectomycorrhizal truffle lifestyle.</title>
        <authorList>
            <person name="Murat C."/>
            <person name="Payen T."/>
            <person name="Noel B."/>
            <person name="Kuo A."/>
            <person name="Morin E."/>
            <person name="Chen J."/>
            <person name="Kohler A."/>
            <person name="Krizsan K."/>
            <person name="Balestrini R."/>
            <person name="Da Silva C."/>
            <person name="Montanini B."/>
            <person name="Hainaut M."/>
            <person name="Levati E."/>
            <person name="Barry K.W."/>
            <person name="Belfiori B."/>
            <person name="Cichocki N."/>
            <person name="Clum A."/>
            <person name="Dockter R.B."/>
            <person name="Fauchery L."/>
            <person name="Guy J."/>
            <person name="Iotti M."/>
            <person name="Le Tacon F."/>
            <person name="Lindquist E.A."/>
            <person name="Lipzen A."/>
            <person name="Malagnac F."/>
            <person name="Mello A."/>
            <person name="Molinier V."/>
            <person name="Miyauchi S."/>
            <person name="Poulain J."/>
            <person name="Riccioni C."/>
            <person name="Rubini A."/>
            <person name="Sitrit Y."/>
            <person name="Splivallo R."/>
            <person name="Traeger S."/>
            <person name="Wang M."/>
            <person name="Zifcakova L."/>
            <person name="Wipf D."/>
            <person name="Zambonelli A."/>
            <person name="Paolocci F."/>
            <person name="Nowrousian M."/>
            <person name="Ottonello S."/>
            <person name="Baldrian P."/>
            <person name="Spatafora J.W."/>
            <person name="Henrissat B."/>
            <person name="Nagy L.G."/>
            <person name="Aury J.M."/>
            <person name="Wincker P."/>
            <person name="Grigoriev I.V."/>
            <person name="Bonfante P."/>
            <person name="Martin F.M."/>
        </authorList>
    </citation>
    <scope>NUCLEOTIDE SEQUENCE [LARGE SCALE GENOMIC DNA]</scope>
    <source>
        <strain evidence="2 3">120613-1</strain>
    </source>
</reference>
<dbReference type="AlphaFoldDB" id="A0A3N4JCK5"/>
<sequence>MRVCDCEQEKKKDRFGLTRTCNQTRGSQGLDRGLPQSQKSHLLGRIRILLLPQQPAPVVLAHVRGISMERALFLEKHKSKKSTKTEQLFLVQPILNPSSFSTAQHRYFSQKSTTITTTVLYSCNTVLATATHPPARTAQLRKDVNQLLSGSCLVRQPQKEKEKKKKKRKKKKSWGGRDRLAEKMQILRSLFLAYRLDLVYPLDRPSFAPLSSFYSLSLAKEV</sequence>
<proteinExistence type="predicted"/>
<feature type="region of interest" description="Disordered" evidence="1">
    <location>
        <begin position="157"/>
        <end position="176"/>
    </location>
</feature>
<keyword evidence="3" id="KW-1185">Reference proteome</keyword>
<organism evidence="2 3">
    <name type="scientific">Choiromyces venosus 120613-1</name>
    <dbReference type="NCBI Taxonomy" id="1336337"/>
    <lineage>
        <taxon>Eukaryota</taxon>
        <taxon>Fungi</taxon>
        <taxon>Dikarya</taxon>
        <taxon>Ascomycota</taxon>
        <taxon>Pezizomycotina</taxon>
        <taxon>Pezizomycetes</taxon>
        <taxon>Pezizales</taxon>
        <taxon>Tuberaceae</taxon>
        <taxon>Choiromyces</taxon>
    </lineage>
</organism>
<gene>
    <name evidence="2" type="ORF">L873DRAFT_1476138</name>
</gene>
<name>A0A3N4JCK5_9PEZI</name>
<accession>A0A3N4JCK5</accession>
<evidence type="ECO:0000313" key="3">
    <source>
        <dbReference type="Proteomes" id="UP000276215"/>
    </source>
</evidence>
<protein>
    <submittedName>
        <fullName evidence="2">Uncharacterized protein</fullName>
    </submittedName>
</protein>
<evidence type="ECO:0000256" key="1">
    <source>
        <dbReference type="SAM" id="MobiDB-lite"/>
    </source>
</evidence>
<dbReference type="EMBL" id="ML120442">
    <property type="protein sequence ID" value="RPA94170.1"/>
    <property type="molecule type" value="Genomic_DNA"/>
</dbReference>
<feature type="compositionally biased region" description="Basic residues" evidence="1">
    <location>
        <begin position="162"/>
        <end position="174"/>
    </location>
</feature>